<gene>
    <name evidence="2" type="ORF">JY572_28360</name>
</gene>
<protein>
    <submittedName>
        <fullName evidence="2">Ricin-type beta-trefoil lectin domain protein</fullName>
    </submittedName>
</protein>
<dbReference type="PROSITE" id="PS50231">
    <property type="entry name" value="RICIN_B_LECTIN"/>
    <property type="match status" value="1"/>
</dbReference>
<dbReference type="Gene3D" id="2.80.10.50">
    <property type="match status" value="2"/>
</dbReference>
<proteinExistence type="predicted"/>
<evidence type="ECO:0000259" key="1">
    <source>
        <dbReference type="SMART" id="SM00458"/>
    </source>
</evidence>
<dbReference type="PROSITE" id="PS51257">
    <property type="entry name" value="PROKAR_LIPOPROTEIN"/>
    <property type="match status" value="1"/>
</dbReference>
<dbReference type="Proteomes" id="UP000663090">
    <property type="component" value="Chromosome"/>
</dbReference>
<dbReference type="InterPro" id="IPR024079">
    <property type="entry name" value="MetalloPept_cat_dom_sf"/>
</dbReference>
<keyword evidence="3" id="KW-1185">Reference proteome</keyword>
<dbReference type="SUPFAM" id="SSF55486">
    <property type="entry name" value="Metalloproteases ('zincins'), catalytic domain"/>
    <property type="match status" value="1"/>
</dbReference>
<sequence>MKKSGIGSILAALAVGLTGCGGTDEQAVMKDDAHATLPSWEEFLASARPLGGSGAYVANGDEVFQNVAELRAFYDRAVQPRTLGAERSRLLVEHHNGQRSVWSTAQKRQLTYCVSQSNFGTYYTQVVNDVNAAAQKWEAAAGVNFKHLSQFDTDCTADRVANGDVLFMVRKFYDASKCEDDLGLCEFIEDPDHKGPGGSLLPALIAYAFPPHATADWRVLGLSSENISGGKYLEVKKSLIHELGHILGFRHEHLRIPQTANLCEETDMSWESLTAYDPDSVMNYGGSCGGNRNRTNLSALDQAGAQALYGHGTRAAGYLTGIQGKCIDAAWTTGWPNGTHVQMWQCTNGVNQLWSLEADGTVRGAGGLCLDVDWVAGFPNGTSVHLWECTGGSNQQWTLRQDGSLQSATGKCLDVDWVEGFPNGTGLQLWECSGGVNQQWQHVAP</sequence>
<organism evidence="2 3">
    <name type="scientific">Myxococcus landrumensis</name>
    <dbReference type="NCBI Taxonomy" id="2813577"/>
    <lineage>
        <taxon>Bacteria</taxon>
        <taxon>Pseudomonadati</taxon>
        <taxon>Myxococcota</taxon>
        <taxon>Myxococcia</taxon>
        <taxon>Myxococcales</taxon>
        <taxon>Cystobacterineae</taxon>
        <taxon>Myxococcaceae</taxon>
        <taxon>Myxococcus</taxon>
    </lineage>
</organism>
<dbReference type="EMBL" id="CP071091">
    <property type="protein sequence ID" value="QSQ12257.1"/>
    <property type="molecule type" value="Genomic_DNA"/>
</dbReference>
<dbReference type="InterPro" id="IPR000772">
    <property type="entry name" value="Ricin_B_lectin"/>
</dbReference>
<accession>A0ABX7N0M1</accession>
<dbReference type="Gene3D" id="3.40.390.10">
    <property type="entry name" value="Collagenase (Catalytic Domain)"/>
    <property type="match status" value="1"/>
</dbReference>
<dbReference type="Pfam" id="PF00652">
    <property type="entry name" value="Ricin_B_lectin"/>
    <property type="match status" value="1"/>
</dbReference>
<evidence type="ECO:0000313" key="2">
    <source>
        <dbReference type="EMBL" id="QSQ12257.1"/>
    </source>
</evidence>
<dbReference type="SMART" id="SM00458">
    <property type="entry name" value="RICIN"/>
    <property type="match status" value="1"/>
</dbReference>
<reference evidence="2 3" key="1">
    <citation type="submission" date="2021-02" db="EMBL/GenBank/DDBJ databases">
        <title>De Novo genome assembly of isolated myxobacteria.</title>
        <authorList>
            <person name="Stevens D.C."/>
        </authorList>
    </citation>
    <scope>NUCLEOTIDE SEQUENCE [LARGE SCALE GENOMIC DNA]</scope>
    <source>
        <strain evidence="2 3">SCHIC003</strain>
    </source>
</reference>
<dbReference type="SUPFAM" id="SSF50370">
    <property type="entry name" value="Ricin B-like lectins"/>
    <property type="match status" value="1"/>
</dbReference>
<dbReference type="RefSeq" id="WP_206713987.1">
    <property type="nucleotide sequence ID" value="NZ_CP071091.1"/>
</dbReference>
<dbReference type="InterPro" id="IPR035992">
    <property type="entry name" value="Ricin_B-like_lectins"/>
</dbReference>
<name>A0ABX7N0M1_9BACT</name>
<feature type="domain" description="Ricin B lectin" evidence="1">
    <location>
        <begin position="314"/>
        <end position="443"/>
    </location>
</feature>
<evidence type="ECO:0000313" key="3">
    <source>
        <dbReference type="Proteomes" id="UP000663090"/>
    </source>
</evidence>